<keyword evidence="2" id="KW-0472">Membrane</keyword>
<gene>
    <name evidence="5" type="ORF">PENSOL_c009G04071</name>
</gene>
<dbReference type="InterPro" id="IPR036291">
    <property type="entry name" value="NAD(P)-bd_dom_sf"/>
</dbReference>
<evidence type="ECO:0000259" key="4">
    <source>
        <dbReference type="Pfam" id="PF02737"/>
    </source>
</evidence>
<evidence type="ECO:0008006" key="7">
    <source>
        <dbReference type="Google" id="ProtNLM"/>
    </source>
</evidence>
<dbReference type="Proteomes" id="UP000191612">
    <property type="component" value="Unassembled WGS sequence"/>
</dbReference>
<dbReference type="Gene3D" id="1.10.1040.10">
    <property type="entry name" value="N-(1-d-carboxylethyl)-l-norvaline Dehydrogenase, domain 2"/>
    <property type="match status" value="1"/>
</dbReference>
<evidence type="ECO:0000256" key="2">
    <source>
        <dbReference type="SAM" id="Phobius"/>
    </source>
</evidence>
<feature type="transmembrane region" description="Helical" evidence="2">
    <location>
        <begin position="29"/>
        <end position="52"/>
    </location>
</feature>
<dbReference type="GO" id="GO:0016616">
    <property type="term" value="F:oxidoreductase activity, acting on the CH-OH group of donors, NAD or NADP as acceptor"/>
    <property type="evidence" value="ECO:0007669"/>
    <property type="project" value="InterPro"/>
</dbReference>
<feature type="domain" description="3-hydroxyacyl-CoA dehydrogenase C-terminal" evidence="3">
    <location>
        <begin position="219"/>
        <end position="292"/>
    </location>
</feature>
<accession>A0A1V6RB48</accession>
<dbReference type="AlphaFoldDB" id="A0A1V6RB48"/>
<sequence>MPDVKWVLFHCRPEPDPVQSPSPFASNHLITFFVAIAGAGIIGASWAALYIANGLEVVVYDCAADAETSLWPNVRSALQCLEGLDSFRERLGTVQSPLALLSFTTVLEKAISYADFIQENTPENLTLKLDLFVSIDQWMKPDALLCSSTSGLRPSDLQVGLKLHKHNFVVGHPFNPTHLMPLVEVIGGCETSPQTIERAMSFYESVGKKPVHVRQEIPGHIANRLQAALFREIFSMLANGIAGVADIETVMEYGPGLRWGTMGPSLLLHLGGGPGGAKDYASKFMAHLMSWYTKEDPVMDESLVEQWVQETTKMAGKAPSRAYLEHNRDDLLLSVLNKKEMQRGKKPGHSGKP</sequence>
<evidence type="ECO:0000259" key="3">
    <source>
        <dbReference type="Pfam" id="PF00725"/>
    </source>
</evidence>
<dbReference type="Gene3D" id="3.40.50.720">
    <property type="entry name" value="NAD(P)-binding Rossmann-like Domain"/>
    <property type="match status" value="1"/>
</dbReference>
<evidence type="ECO:0000313" key="5">
    <source>
        <dbReference type="EMBL" id="OQD98491.1"/>
    </source>
</evidence>
<dbReference type="Pfam" id="PF00725">
    <property type="entry name" value="3HCDH"/>
    <property type="match status" value="1"/>
</dbReference>
<protein>
    <recommendedName>
        <fullName evidence="7">3-hydroxyacyl-CoA dehydrogenase NAD binding domain-containing protein</fullName>
    </recommendedName>
</protein>
<evidence type="ECO:0000256" key="1">
    <source>
        <dbReference type="ARBA" id="ARBA00023002"/>
    </source>
</evidence>
<dbReference type="GO" id="GO:0070403">
    <property type="term" value="F:NAD+ binding"/>
    <property type="evidence" value="ECO:0007669"/>
    <property type="project" value="InterPro"/>
</dbReference>
<proteinExistence type="predicted"/>
<name>A0A1V6RB48_9EURO</name>
<dbReference type="SUPFAM" id="SSF51735">
    <property type="entry name" value="NAD(P)-binding Rossmann-fold domains"/>
    <property type="match status" value="1"/>
</dbReference>
<keyword evidence="2" id="KW-1133">Transmembrane helix</keyword>
<keyword evidence="6" id="KW-1185">Reference proteome</keyword>
<feature type="domain" description="3-hydroxyacyl-CoA dehydrogenase NAD binding" evidence="4">
    <location>
        <begin position="34"/>
        <end position="215"/>
    </location>
</feature>
<comment type="caution">
    <text evidence="5">The sequence shown here is derived from an EMBL/GenBank/DDBJ whole genome shotgun (WGS) entry which is preliminary data.</text>
</comment>
<evidence type="ECO:0000313" key="6">
    <source>
        <dbReference type="Proteomes" id="UP000191612"/>
    </source>
</evidence>
<dbReference type="InterPro" id="IPR006176">
    <property type="entry name" value="3-OHacyl-CoA_DH_NAD-bd"/>
</dbReference>
<reference evidence="6" key="1">
    <citation type="journal article" date="2017" name="Nat. Microbiol.">
        <title>Global analysis of biosynthetic gene clusters reveals vast potential of secondary metabolite production in Penicillium species.</title>
        <authorList>
            <person name="Nielsen J.C."/>
            <person name="Grijseels S."/>
            <person name="Prigent S."/>
            <person name="Ji B."/>
            <person name="Dainat J."/>
            <person name="Nielsen K.F."/>
            <person name="Frisvad J.C."/>
            <person name="Workman M."/>
            <person name="Nielsen J."/>
        </authorList>
    </citation>
    <scope>NUCLEOTIDE SEQUENCE [LARGE SCALE GENOMIC DNA]</scope>
    <source>
        <strain evidence="6">IBT 29525</strain>
    </source>
</reference>
<dbReference type="PANTHER" id="PTHR48075:SF5">
    <property type="entry name" value="3-HYDROXYBUTYRYL-COA DEHYDROGENASE"/>
    <property type="match status" value="1"/>
</dbReference>
<dbReference type="SUPFAM" id="SSF48179">
    <property type="entry name" value="6-phosphogluconate dehydrogenase C-terminal domain-like"/>
    <property type="match status" value="1"/>
</dbReference>
<dbReference type="Pfam" id="PF02737">
    <property type="entry name" value="3HCDH_N"/>
    <property type="match status" value="1"/>
</dbReference>
<dbReference type="STRING" id="60172.A0A1V6RB48"/>
<organism evidence="5 6">
    <name type="scientific">Penicillium solitum</name>
    <dbReference type="NCBI Taxonomy" id="60172"/>
    <lineage>
        <taxon>Eukaryota</taxon>
        <taxon>Fungi</taxon>
        <taxon>Dikarya</taxon>
        <taxon>Ascomycota</taxon>
        <taxon>Pezizomycotina</taxon>
        <taxon>Eurotiomycetes</taxon>
        <taxon>Eurotiomycetidae</taxon>
        <taxon>Eurotiales</taxon>
        <taxon>Aspergillaceae</taxon>
        <taxon>Penicillium</taxon>
    </lineage>
</organism>
<dbReference type="InterPro" id="IPR013328">
    <property type="entry name" value="6PGD_dom2"/>
</dbReference>
<dbReference type="PANTHER" id="PTHR48075">
    <property type="entry name" value="3-HYDROXYACYL-COA DEHYDROGENASE FAMILY PROTEIN"/>
    <property type="match status" value="1"/>
</dbReference>
<keyword evidence="2" id="KW-0812">Transmembrane</keyword>
<dbReference type="InterPro" id="IPR006108">
    <property type="entry name" value="3HC_DH_C"/>
</dbReference>
<dbReference type="InterPro" id="IPR008927">
    <property type="entry name" value="6-PGluconate_DH-like_C_sf"/>
</dbReference>
<dbReference type="EMBL" id="MDYO01000009">
    <property type="protein sequence ID" value="OQD98491.1"/>
    <property type="molecule type" value="Genomic_DNA"/>
</dbReference>
<dbReference type="GO" id="GO:0006631">
    <property type="term" value="P:fatty acid metabolic process"/>
    <property type="evidence" value="ECO:0007669"/>
    <property type="project" value="InterPro"/>
</dbReference>
<keyword evidence="1" id="KW-0560">Oxidoreductase</keyword>